<name>A0AAD6G3P3_9EURO</name>
<dbReference type="AlphaFoldDB" id="A0AAD6G3P3"/>
<gene>
    <name evidence="2" type="ORF">N7458_005269</name>
</gene>
<evidence type="ECO:0000256" key="1">
    <source>
        <dbReference type="SAM" id="MobiDB-lite"/>
    </source>
</evidence>
<dbReference type="GeneID" id="81598894"/>
<evidence type="ECO:0000313" key="3">
    <source>
        <dbReference type="Proteomes" id="UP001213681"/>
    </source>
</evidence>
<keyword evidence="3" id="KW-1185">Reference proteome</keyword>
<comment type="caution">
    <text evidence="2">The sequence shown here is derived from an EMBL/GenBank/DDBJ whole genome shotgun (WGS) entry which is preliminary data.</text>
</comment>
<reference evidence="2" key="1">
    <citation type="submission" date="2022-12" db="EMBL/GenBank/DDBJ databases">
        <authorList>
            <person name="Petersen C."/>
        </authorList>
    </citation>
    <scope>NUCLEOTIDE SEQUENCE</scope>
    <source>
        <strain evidence="2">IBT 16125</strain>
    </source>
</reference>
<proteinExistence type="predicted"/>
<dbReference type="Proteomes" id="UP001213681">
    <property type="component" value="Unassembled WGS sequence"/>
</dbReference>
<accession>A0AAD6G3P3</accession>
<sequence length="119" mass="13028">MTMDPTLPAGGFPPTPPQTSEEEKTPDHRLEVPLEPYPPVPMYAINNGLDQGALHGIGINPHSQPPQVIYPVPASFYPPTGEYQPPSFTYAPSREVVFFFAIMVSAKSQSKPSLQIQSH</sequence>
<feature type="compositionally biased region" description="Basic and acidic residues" evidence="1">
    <location>
        <begin position="21"/>
        <end position="32"/>
    </location>
</feature>
<dbReference type="RefSeq" id="XP_056767269.1">
    <property type="nucleotide sequence ID" value="XM_056908651.1"/>
</dbReference>
<dbReference type="EMBL" id="JAPVEA010000005">
    <property type="protein sequence ID" value="KAJ5454313.1"/>
    <property type="molecule type" value="Genomic_DNA"/>
</dbReference>
<reference evidence="2" key="2">
    <citation type="journal article" date="2023" name="IMA Fungus">
        <title>Comparative genomic study of the Penicillium genus elucidates a diverse pangenome and 15 lateral gene transfer events.</title>
        <authorList>
            <person name="Petersen C."/>
            <person name="Sorensen T."/>
            <person name="Nielsen M.R."/>
            <person name="Sondergaard T.E."/>
            <person name="Sorensen J.L."/>
            <person name="Fitzpatrick D.A."/>
            <person name="Frisvad J.C."/>
            <person name="Nielsen K.L."/>
        </authorList>
    </citation>
    <scope>NUCLEOTIDE SEQUENCE</scope>
    <source>
        <strain evidence="2">IBT 16125</strain>
    </source>
</reference>
<feature type="region of interest" description="Disordered" evidence="1">
    <location>
        <begin position="1"/>
        <end position="36"/>
    </location>
</feature>
<evidence type="ECO:0000313" key="2">
    <source>
        <dbReference type="EMBL" id="KAJ5454313.1"/>
    </source>
</evidence>
<protein>
    <submittedName>
        <fullName evidence="2">Uncharacterized protein</fullName>
    </submittedName>
</protein>
<organism evidence="2 3">
    <name type="scientific">Penicillium daleae</name>
    <dbReference type="NCBI Taxonomy" id="63821"/>
    <lineage>
        <taxon>Eukaryota</taxon>
        <taxon>Fungi</taxon>
        <taxon>Dikarya</taxon>
        <taxon>Ascomycota</taxon>
        <taxon>Pezizomycotina</taxon>
        <taxon>Eurotiomycetes</taxon>
        <taxon>Eurotiomycetidae</taxon>
        <taxon>Eurotiales</taxon>
        <taxon>Aspergillaceae</taxon>
        <taxon>Penicillium</taxon>
    </lineage>
</organism>